<dbReference type="InterPro" id="IPR001611">
    <property type="entry name" value="Leu-rich_rpt"/>
</dbReference>
<dbReference type="HOGENOM" id="CLU_095080_1_0_1"/>
<keyword evidence="5" id="KW-0677">Repeat</keyword>
<dbReference type="Proteomes" id="UP000015103">
    <property type="component" value="Unassembled WGS sequence"/>
</dbReference>
<evidence type="ECO:0000256" key="5">
    <source>
        <dbReference type="ARBA" id="ARBA00022737"/>
    </source>
</evidence>
<dbReference type="SUPFAM" id="SSF52058">
    <property type="entry name" value="L domain-like"/>
    <property type="match status" value="1"/>
</dbReference>
<proteinExistence type="predicted"/>
<dbReference type="InParanoid" id="T1HAH5"/>
<dbReference type="EMBL" id="ACPB03017388">
    <property type="status" value="NOT_ANNOTATED_CDS"/>
    <property type="molecule type" value="Genomic_DNA"/>
</dbReference>
<organism evidence="6 7">
    <name type="scientific">Rhodnius prolixus</name>
    <name type="common">Triatomid bug</name>
    <dbReference type="NCBI Taxonomy" id="13249"/>
    <lineage>
        <taxon>Eukaryota</taxon>
        <taxon>Metazoa</taxon>
        <taxon>Ecdysozoa</taxon>
        <taxon>Arthropoda</taxon>
        <taxon>Hexapoda</taxon>
        <taxon>Insecta</taxon>
        <taxon>Pterygota</taxon>
        <taxon>Neoptera</taxon>
        <taxon>Paraneoptera</taxon>
        <taxon>Hemiptera</taxon>
        <taxon>Heteroptera</taxon>
        <taxon>Panheteroptera</taxon>
        <taxon>Cimicomorpha</taxon>
        <taxon>Reduviidae</taxon>
        <taxon>Triatominae</taxon>
        <taxon>Rhodnius</taxon>
    </lineage>
</organism>
<dbReference type="eggNOG" id="KOG1644">
    <property type="taxonomic scope" value="Eukaryota"/>
</dbReference>
<keyword evidence="7" id="KW-1185">Reference proteome</keyword>
<dbReference type="OMA" id="RTERQEM"/>
<name>T1HAH5_RHOPR</name>
<sequence>MVDIELLESNVDVSNTPPADYSFRKVKSLNETEGLRPRSIRIGKEVVRGPSGKILSNGLWLNNNNLTSIRHISRFVNSTFEAPAKMEWLDFSYNQIVDIHEEILNFKNLKILYLHGNCIDNIGSIYKLSKLKHLRAVTLHGNLIEAVPFYRRFVIYFLPQIKCLDFVAISPREQKAPEPPDASAIRKKAADMLYAALKGTSLMKEVQIEERSQIKALK</sequence>
<dbReference type="AlphaFoldDB" id="T1HAH5"/>
<evidence type="ECO:0000256" key="1">
    <source>
        <dbReference type="ARBA" id="ARBA00004496"/>
    </source>
</evidence>
<accession>T1HAH5</accession>
<evidence type="ECO:0000256" key="2">
    <source>
        <dbReference type="ARBA" id="ARBA00014223"/>
    </source>
</evidence>
<keyword evidence="3" id="KW-0963">Cytoplasm</keyword>
<comment type="subcellular location">
    <subcellularLocation>
        <location evidence="1">Cytoplasm</location>
    </subcellularLocation>
</comment>
<evidence type="ECO:0000313" key="7">
    <source>
        <dbReference type="Proteomes" id="UP000015103"/>
    </source>
</evidence>
<dbReference type="PANTHER" id="PTHR46545">
    <property type="entry name" value="LEUCINE-RICH REPEAT-CONTAINING PROTEIN 51"/>
    <property type="match status" value="1"/>
</dbReference>
<dbReference type="VEuPathDB" id="VectorBase:RPRC001030"/>
<dbReference type="EnsemblMetazoa" id="RPRC001030-RA">
    <property type="protein sequence ID" value="RPRC001030-PA"/>
    <property type="gene ID" value="RPRC001030"/>
</dbReference>
<dbReference type="GO" id="GO:0005737">
    <property type="term" value="C:cytoplasm"/>
    <property type="evidence" value="ECO:0007669"/>
    <property type="project" value="UniProtKB-SubCell"/>
</dbReference>
<evidence type="ECO:0000313" key="6">
    <source>
        <dbReference type="EnsemblMetazoa" id="RPRC001030-PA"/>
    </source>
</evidence>
<dbReference type="InterPro" id="IPR032675">
    <property type="entry name" value="LRR_dom_sf"/>
</dbReference>
<protein>
    <recommendedName>
        <fullName evidence="2">Leucine-rich repeat-containing protein 51</fullName>
    </recommendedName>
</protein>
<dbReference type="Pfam" id="PF14580">
    <property type="entry name" value="LRR_9"/>
    <property type="match status" value="1"/>
</dbReference>
<dbReference type="STRING" id="13249.T1HAH5"/>
<evidence type="ECO:0000256" key="3">
    <source>
        <dbReference type="ARBA" id="ARBA00022490"/>
    </source>
</evidence>
<evidence type="ECO:0000256" key="4">
    <source>
        <dbReference type="ARBA" id="ARBA00022614"/>
    </source>
</evidence>
<dbReference type="PANTHER" id="PTHR46545:SF1">
    <property type="entry name" value="LEUCINE-RICH REPEAT-CONTAINING PROTEIN 51"/>
    <property type="match status" value="1"/>
</dbReference>
<dbReference type="PROSITE" id="PS51450">
    <property type="entry name" value="LRR"/>
    <property type="match status" value="1"/>
</dbReference>
<keyword evidence="4" id="KW-0433">Leucine-rich repeat</keyword>
<reference evidence="6" key="1">
    <citation type="submission" date="2015-05" db="UniProtKB">
        <authorList>
            <consortium name="EnsemblMetazoa"/>
        </authorList>
    </citation>
    <scope>IDENTIFICATION</scope>
</reference>
<dbReference type="Gene3D" id="3.80.10.10">
    <property type="entry name" value="Ribonuclease Inhibitor"/>
    <property type="match status" value="1"/>
</dbReference>